<dbReference type="InterPro" id="IPR052421">
    <property type="entry name" value="PCW_Enzyme_Inhibitor"/>
</dbReference>
<evidence type="ECO:0000256" key="2">
    <source>
        <dbReference type="ARBA" id="ARBA00023157"/>
    </source>
</evidence>
<dbReference type="PANTHER" id="PTHR36710:SF20">
    <property type="entry name" value="PECTINESTERASE INHIBITOR DOMAIN PROTEIN"/>
    <property type="match status" value="1"/>
</dbReference>
<accession>A0A392N5I5</accession>
<dbReference type="Gene3D" id="1.20.140.40">
    <property type="entry name" value="Invertase/pectin methylesterase inhibitor family protein"/>
    <property type="match status" value="1"/>
</dbReference>
<evidence type="ECO:0000313" key="7">
    <source>
        <dbReference type="Proteomes" id="UP000265520"/>
    </source>
</evidence>
<feature type="chain" id="PRO_5017436174" evidence="4">
    <location>
        <begin position="21"/>
        <end position="176"/>
    </location>
</feature>
<name>A0A392N5I5_9FABA</name>
<dbReference type="InterPro" id="IPR006501">
    <property type="entry name" value="Pectinesterase_inhib_dom"/>
</dbReference>
<dbReference type="GO" id="GO:0046910">
    <property type="term" value="F:pectinesterase inhibitor activity"/>
    <property type="evidence" value="ECO:0007669"/>
    <property type="project" value="InterPro"/>
</dbReference>
<dbReference type="AlphaFoldDB" id="A0A392N5I5"/>
<comment type="similarity">
    <text evidence="3">Belongs to the PMEI family.</text>
</comment>
<sequence>MARLSFIIVVFLLCVSFIYATKIVDVNTICKNTINPSFCSTLLNSKSGASRDLVSLAQYTIDVAHTNATNTINLIEKLIAQKGSSEEAQMHYHSCLSHFNEIVDILVDSKVLLKRKIYDSAVQEANSIRIHVDNCISGDSPGESPYHDTSLLPKYAAIVDQVAQIISTIENYLVPA</sequence>
<evidence type="ECO:0000259" key="5">
    <source>
        <dbReference type="SMART" id="SM00856"/>
    </source>
</evidence>
<reference evidence="6 7" key="1">
    <citation type="journal article" date="2018" name="Front. Plant Sci.">
        <title>Red Clover (Trifolium pratense) and Zigzag Clover (T. medium) - A Picture of Genomic Similarities and Differences.</title>
        <authorList>
            <person name="Dluhosova J."/>
            <person name="Istvanek J."/>
            <person name="Nedelnik J."/>
            <person name="Repkova J."/>
        </authorList>
    </citation>
    <scope>NUCLEOTIDE SEQUENCE [LARGE SCALE GENOMIC DNA]</scope>
    <source>
        <strain evidence="7">cv. 10/8</strain>
        <tissue evidence="6">Leaf</tissue>
    </source>
</reference>
<evidence type="ECO:0000313" key="6">
    <source>
        <dbReference type="EMBL" id="MCH94419.1"/>
    </source>
</evidence>
<dbReference type="Proteomes" id="UP000265520">
    <property type="component" value="Unassembled WGS sequence"/>
</dbReference>
<dbReference type="InterPro" id="IPR034086">
    <property type="entry name" value="PMEI_plant"/>
</dbReference>
<organism evidence="6 7">
    <name type="scientific">Trifolium medium</name>
    <dbReference type="NCBI Taxonomy" id="97028"/>
    <lineage>
        <taxon>Eukaryota</taxon>
        <taxon>Viridiplantae</taxon>
        <taxon>Streptophyta</taxon>
        <taxon>Embryophyta</taxon>
        <taxon>Tracheophyta</taxon>
        <taxon>Spermatophyta</taxon>
        <taxon>Magnoliopsida</taxon>
        <taxon>eudicotyledons</taxon>
        <taxon>Gunneridae</taxon>
        <taxon>Pentapetalae</taxon>
        <taxon>rosids</taxon>
        <taxon>fabids</taxon>
        <taxon>Fabales</taxon>
        <taxon>Fabaceae</taxon>
        <taxon>Papilionoideae</taxon>
        <taxon>50 kb inversion clade</taxon>
        <taxon>NPAAA clade</taxon>
        <taxon>Hologalegina</taxon>
        <taxon>IRL clade</taxon>
        <taxon>Trifolieae</taxon>
        <taxon>Trifolium</taxon>
    </lineage>
</organism>
<dbReference type="InterPro" id="IPR035513">
    <property type="entry name" value="Invertase/methylesterase_inhib"/>
</dbReference>
<dbReference type="CDD" id="cd15797">
    <property type="entry name" value="PMEI"/>
    <property type="match status" value="1"/>
</dbReference>
<dbReference type="PANTHER" id="PTHR36710">
    <property type="entry name" value="PECTINESTERASE INHIBITOR-LIKE"/>
    <property type="match status" value="1"/>
</dbReference>
<dbReference type="Pfam" id="PF04043">
    <property type="entry name" value="PMEI"/>
    <property type="match status" value="1"/>
</dbReference>
<comment type="caution">
    <text evidence="6">The sequence shown here is derived from an EMBL/GenBank/DDBJ whole genome shotgun (WGS) entry which is preliminary data.</text>
</comment>
<evidence type="ECO:0000256" key="1">
    <source>
        <dbReference type="ARBA" id="ARBA00022729"/>
    </source>
</evidence>
<protein>
    <submittedName>
        <fullName evidence="6">Pectinesterase inhibitor 2-like</fullName>
    </submittedName>
</protein>
<dbReference type="EMBL" id="LXQA010027285">
    <property type="protein sequence ID" value="MCH94419.1"/>
    <property type="molecule type" value="Genomic_DNA"/>
</dbReference>
<feature type="domain" description="Pectinesterase inhibitor" evidence="5">
    <location>
        <begin position="21"/>
        <end position="169"/>
    </location>
</feature>
<evidence type="ECO:0000256" key="4">
    <source>
        <dbReference type="SAM" id="SignalP"/>
    </source>
</evidence>
<dbReference type="SMART" id="SM00856">
    <property type="entry name" value="PMEI"/>
    <property type="match status" value="1"/>
</dbReference>
<keyword evidence="1 4" id="KW-0732">Signal</keyword>
<keyword evidence="7" id="KW-1185">Reference proteome</keyword>
<keyword evidence="2" id="KW-1015">Disulfide bond</keyword>
<feature type="signal peptide" evidence="4">
    <location>
        <begin position="1"/>
        <end position="20"/>
    </location>
</feature>
<dbReference type="NCBIfam" id="TIGR01614">
    <property type="entry name" value="PME_inhib"/>
    <property type="match status" value="1"/>
</dbReference>
<proteinExistence type="inferred from homology"/>
<evidence type="ECO:0000256" key="3">
    <source>
        <dbReference type="ARBA" id="ARBA00038471"/>
    </source>
</evidence>
<dbReference type="SUPFAM" id="SSF101148">
    <property type="entry name" value="Plant invertase/pectin methylesterase inhibitor"/>
    <property type="match status" value="1"/>
</dbReference>